<evidence type="ECO:0000313" key="4">
    <source>
        <dbReference type="Proteomes" id="UP000886520"/>
    </source>
</evidence>
<dbReference type="PANTHER" id="PTHR44094:SF8">
    <property type="entry name" value="DNAJ HEAT SHOCK N-TERMINAL DOMAIN-CONTAINING PROTEIN-RELATED"/>
    <property type="match status" value="1"/>
</dbReference>
<feature type="region of interest" description="Disordered" evidence="1">
    <location>
        <begin position="314"/>
        <end position="369"/>
    </location>
</feature>
<dbReference type="Gene3D" id="1.10.287.110">
    <property type="entry name" value="DnaJ domain"/>
    <property type="match status" value="1"/>
</dbReference>
<dbReference type="PRINTS" id="PR00625">
    <property type="entry name" value="JDOMAIN"/>
</dbReference>
<dbReference type="AlphaFoldDB" id="A0A9D4V9R7"/>
<gene>
    <name evidence="3" type="ORF">GOP47_0001857</name>
</gene>
<dbReference type="EMBL" id="JABFUD020000003">
    <property type="protein sequence ID" value="KAI5082114.1"/>
    <property type="molecule type" value="Genomic_DNA"/>
</dbReference>
<dbReference type="SUPFAM" id="SSF46565">
    <property type="entry name" value="Chaperone J-domain"/>
    <property type="match status" value="1"/>
</dbReference>
<dbReference type="PANTHER" id="PTHR44094">
    <property type="entry name" value="DNAJ HEAT SHOCK N-TERMINAL DOMAIN-CONTAINING PROTEIN"/>
    <property type="match status" value="1"/>
</dbReference>
<evidence type="ECO:0000313" key="3">
    <source>
        <dbReference type="EMBL" id="KAI5082114.1"/>
    </source>
</evidence>
<organism evidence="3 4">
    <name type="scientific">Adiantum capillus-veneris</name>
    <name type="common">Maidenhair fern</name>
    <dbReference type="NCBI Taxonomy" id="13818"/>
    <lineage>
        <taxon>Eukaryota</taxon>
        <taxon>Viridiplantae</taxon>
        <taxon>Streptophyta</taxon>
        <taxon>Embryophyta</taxon>
        <taxon>Tracheophyta</taxon>
        <taxon>Polypodiopsida</taxon>
        <taxon>Polypodiidae</taxon>
        <taxon>Polypodiales</taxon>
        <taxon>Pteridineae</taxon>
        <taxon>Pteridaceae</taxon>
        <taxon>Vittarioideae</taxon>
        <taxon>Adiantum</taxon>
    </lineage>
</organism>
<dbReference type="PROSITE" id="PS00636">
    <property type="entry name" value="DNAJ_1"/>
    <property type="match status" value="1"/>
</dbReference>
<keyword evidence="4" id="KW-1185">Reference proteome</keyword>
<feature type="domain" description="J" evidence="2">
    <location>
        <begin position="6"/>
        <end position="71"/>
    </location>
</feature>
<dbReference type="Pfam" id="PF14308">
    <property type="entry name" value="DnaJ-X"/>
    <property type="match status" value="1"/>
</dbReference>
<dbReference type="Proteomes" id="UP000886520">
    <property type="component" value="Chromosome 2"/>
</dbReference>
<evidence type="ECO:0000259" key="2">
    <source>
        <dbReference type="PROSITE" id="PS50076"/>
    </source>
</evidence>
<comment type="caution">
    <text evidence="3">The sequence shown here is derived from an EMBL/GenBank/DDBJ whole genome shotgun (WGS) entry which is preliminary data.</text>
</comment>
<dbReference type="CDD" id="cd06257">
    <property type="entry name" value="DnaJ"/>
    <property type="match status" value="1"/>
</dbReference>
<dbReference type="InterPro" id="IPR026894">
    <property type="entry name" value="DnaJ_X"/>
</dbReference>
<dbReference type="InterPro" id="IPR018253">
    <property type="entry name" value="DnaJ_domain_CS"/>
</dbReference>
<protein>
    <recommendedName>
        <fullName evidence="2">J domain-containing protein</fullName>
    </recommendedName>
</protein>
<dbReference type="OrthoDB" id="10250354at2759"/>
<dbReference type="Pfam" id="PF00226">
    <property type="entry name" value="DnaJ"/>
    <property type="match status" value="1"/>
</dbReference>
<reference evidence="3" key="1">
    <citation type="submission" date="2021-01" db="EMBL/GenBank/DDBJ databases">
        <title>Adiantum capillus-veneris genome.</title>
        <authorList>
            <person name="Fang Y."/>
            <person name="Liao Q."/>
        </authorList>
    </citation>
    <scope>NUCLEOTIDE SEQUENCE</scope>
    <source>
        <strain evidence="3">H3</strain>
        <tissue evidence="3">Leaf</tissue>
    </source>
</reference>
<name>A0A9D4V9R7_ADICA</name>
<proteinExistence type="predicted"/>
<dbReference type="InterPro" id="IPR036869">
    <property type="entry name" value="J_dom_sf"/>
</dbReference>
<accession>A0A9D4V9R7</accession>
<feature type="compositionally biased region" description="Low complexity" evidence="1">
    <location>
        <begin position="345"/>
        <end position="359"/>
    </location>
</feature>
<feature type="compositionally biased region" description="Basic and acidic residues" evidence="1">
    <location>
        <begin position="319"/>
        <end position="335"/>
    </location>
</feature>
<dbReference type="PROSITE" id="PS50076">
    <property type="entry name" value="DNAJ_2"/>
    <property type="match status" value="1"/>
</dbReference>
<dbReference type="InterPro" id="IPR052423">
    <property type="entry name" value="EMIR"/>
</dbReference>
<dbReference type="SMART" id="SM00271">
    <property type="entry name" value="DnaJ"/>
    <property type="match status" value="1"/>
</dbReference>
<evidence type="ECO:0000256" key="1">
    <source>
        <dbReference type="SAM" id="MobiDB-lite"/>
    </source>
</evidence>
<feature type="compositionally biased region" description="Pro residues" evidence="1">
    <location>
        <begin position="360"/>
        <end position="369"/>
    </location>
</feature>
<sequence>MVKETEFYEILGVATDATPAEIKKAYYMKARKVHPDKNPNDPQAALNFQLLGEAYQVLSDPQKREAYDKYGKVDLSNDSMLDPTVVFGMLFGSELFEEYIGQLAMASMASMDLGTDDRVTVQQKIKDLQKEREEKLVTNLEKNLELFVTNREQFVLWAKAEAERLSKAAFGEAMLHTIGYVYKRQAAKELGKNLFLMHVPFIAEWFRDKGHFIKSQIDAASGAISLMQMQENMKQKIQTLGEGEDEELVKYLEANKEAMINSLWKINVADIEMTITHVCLKVLSESNAPNNVVKTRARALKKLGSIFQGAKEPYLRTNSLREEKGQKERPQRDTRSVPTTPTPTGPSFQTTYSFPANISPAPPPGASPS</sequence>
<dbReference type="InterPro" id="IPR001623">
    <property type="entry name" value="DnaJ_domain"/>
</dbReference>